<protein>
    <submittedName>
        <fullName evidence="1">Uncharacterized protein</fullName>
    </submittedName>
</protein>
<gene>
    <name evidence="1" type="ORF">COX09_01385</name>
</gene>
<dbReference type="Proteomes" id="UP000231081">
    <property type="component" value="Unassembled WGS sequence"/>
</dbReference>
<sequence>MKKALFYWAERKEWENLSRMSLRMQILNFMIGKPHQKYMFQMKQRQQNQHQRYQQNQRYSDIIIHGS</sequence>
<comment type="caution">
    <text evidence="1">The sequence shown here is derived from an EMBL/GenBank/DDBJ whole genome shotgun (WGS) entry which is preliminary data.</text>
</comment>
<dbReference type="AlphaFoldDB" id="A0A2H0B683"/>
<organism evidence="1 2">
    <name type="scientific">Candidatus Beckwithbacteria bacterium CG23_combo_of_CG06-09_8_20_14_all_47_9</name>
    <dbReference type="NCBI Taxonomy" id="1974498"/>
    <lineage>
        <taxon>Bacteria</taxon>
        <taxon>Candidatus Beckwithiibacteriota</taxon>
    </lineage>
</organism>
<dbReference type="EMBL" id="PCSQ01000040">
    <property type="protein sequence ID" value="PIP52478.1"/>
    <property type="molecule type" value="Genomic_DNA"/>
</dbReference>
<name>A0A2H0B683_9BACT</name>
<evidence type="ECO:0000313" key="2">
    <source>
        <dbReference type="Proteomes" id="UP000231081"/>
    </source>
</evidence>
<evidence type="ECO:0000313" key="1">
    <source>
        <dbReference type="EMBL" id="PIP52478.1"/>
    </source>
</evidence>
<reference evidence="1 2" key="1">
    <citation type="submission" date="2017-09" db="EMBL/GenBank/DDBJ databases">
        <title>Depth-based differentiation of microbial function through sediment-hosted aquifers and enrichment of novel symbionts in the deep terrestrial subsurface.</title>
        <authorList>
            <person name="Probst A.J."/>
            <person name="Ladd B."/>
            <person name="Jarett J.K."/>
            <person name="Geller-Mcgrath D.E."/>
            <person name="Sieber C.M."/>
            <person name="Emerson J.B."/>
            <person name="Anantharaman K."/>
            <person name="Thomas B.C."/>
            <person name="Malmstrom R."/>
            <person name="Stieglmeier M."/>
            <person name="Klingl A."/>
            <person name="Woyke T."/>
            <person name="Ryan C.M."/>
            <person name="Banfield J.F."/>
        </authorList>
    </citation>
    <scope>NUCLEOTIDE SEQUENCE [LARGE SCALE GENOMIC DNA]</scope>
    <source>
        <strain evidence="1">CG23_combo_of_CG06-09_8_20_14_all_47_9</strain>
    </source>
</reference>
<accession>A0A2H0B683</accession>
<proteinExistence type="predicted"/>